<reference evidence="7 8" key="1">
    <citation type="submission" date="2015-07" db="EMBL/GenBank/DDBJ databases">
        <title>Genome sequence of Levilinea saccharolytica DSM 16555.</title>
        <authorList>
            <person name="Hemp J."/>
            <person name="Ward L.M."/>
            <person name="Pace L.A."/>
            <person name="Fischer W.W."/>
        </authorList>
    </citation>
    <scope>NUCLEOTIDE SEQUENCE [LARGE SCALE GENOMIC DNA]</scope>
    <source>
        <strain evidence="7 8">KIBI-1</strain>
    </source>
</reference>
<gene>
    <name evidence="6" type="ORF">ADN01_12005</name>
    <name evidence="7" type="ORF">ADN01_12380</name>
</gene>
<evidence type="ECO:0000256" key="4">
    <source>
        <dbReference type="ARBA" id="ARBA00022837"/>
    </source>
</evidence>
<dbReference type="InterPro" id="IPR002804">
    <property type="entry name" value="Archease"/>
</dbReference>
<keyword evidence="4" id="KW-0106">Calcium</keyword>
<evidence type="ECO:0000256" key="2">
    <source>
        <dbReference type="ARBA" id="ARBA00022694"/>
    </source>
</evidence>
<dbReference type="PANTHER" id="PTHR12682">
    <property type="entry name" value="ARCHEASE"/>
    <property type="match status" value="1"/>
</dbReference>
<dbReference type="OrthoDB" id="164565at2"/>
<dbReference type="AlphaFoldDB" id="A0A0P6Y599"/>
<keyword evidence="8" id="KW-1185">Reference proteome</keyword>
<evidence type="ECO:0000313" key="6">
    <source>
        <dbReference type="EMBL" id="KPL80401.1"/>
    </source>
</evidence>
<evidence type="ECO:0000313" key="7">
    <source>
        <dbReference type="EMBL" id="KPL80449.1"/>
    </source>
</evidence>
<dbReference type="EMBL" id="LGCM01000042">
    <property type="protein sequence ID" value="KPL80401.1"/>
    <property type="molecule type" value="Genomic_DNA"/>
</dbReference>
<comment type="caution">
    <text evidence="7">The sequence shown here is derived from an EMBL/GenBank/DDBJ whole genome shotgun (WGS) entry which is preliminary data.</text>
</comment>
<organism evidence="7 8">
    <name type="scientific">Levilinea saccharolytica</name>
    <dbReference type="NCBI Taxonomy" id="229921"/>
    <lineage>
        <taxon>Bacteria</taxon>
        <taxon>Bacillati</taxon>
        <taxon>Chloroflexota</taxon>
        <taxon>Anaerolineae</taxon>
        <taxon>Anaerolineales</taxon>
        <taxon>Anaerolineaceae</taxon>
        <taxon>Levilinea</taxon>
    </lineage>
</organism>
<keyword evidence="3" id="KW-0479">Metal-binding</keyword>
<comment type="similarity">
    <text evidence="1">Belongs to the archease family.</text>
</comment>
<accession>A0A0P6Y599</accession>
<dbReference type="EMBL" id="LGCM01000042">
    <property type="protein sequence ID" value="KPL80449.1"/>
    <property type="molecule type" value="Genomic_DNA"/>
</dbReference>
<proteinExistence type="inferred from homology"/>
<evidence type="ECO:0000256" key="1">
    <source>
        <dbReference type="ARBA" id="ARBA00007963"/>
    </source>
</evidence>
<evidence type="ECO:0000256" key="3">
    <source>
        <dbReference type="ARBA" id="ARBA00022723"/>
    </source>
</evidence>
<evidence type="ECO:0000313" key="8">
    <source>
        <dbReference type="Proteomes" id="UP000050501"/>
    </source>
</evidence>
<dbReference type="InterPro" id="IPR023572">
    <property type="entry name" value="Archease_dom"/>
</dbReference>
<dbReference type="PANTHER" id="PTHR12682:SF11">
    <property type="entry name" value="PROTEIN ARCHEASE"/>
    <property type="match status" value="1"/>
</dbReference>
<dbReference type="Gene3D" id="3.55.10.10">
    <property type="entry name" value="Archease domain"/>
    <property type="match status" value="1"/>
</dbReference>
<dbReference type="SUPFAM" id="SSF69819">
    <property type="entry name" value="MTH1598-like"/>
    <property type="match status" value="1"/>
</dbReference>
<dbReference type="Pfam" id="PF01951">
    <property type="entry name" value="Archease"/>
    <property type="match status" value="1"/>
</dbReference>
<sequence length="137" mass="14740">MNTIAEGFEEIAHTADLSLHVWGADLGGLLRAAARGLYALMGVRWAAGPRQEAELVLQAEDAESLLVQFLAELLYRCEVESTVFDDLTLTVEGGTLRAVLRGSPAAAVGRRVKAVTYHALEVRPTPRGLEATLVLDV</sequence>
<dbReference type="GO" id="GO:0008033">
    <property type="term" value="P:tRNA processing"/>
    <property type="evidence" value="ECO:0007669"/>
    <property type="project" value="UniProtKB-KW"/>
</dbReference>
<name>A0A0P6Y599_9CHLR</name>
<evidence type="ECO:0000259" key="5">
    <source>
        <dbReference type="Pfam" id="PF01951"/>
    </source>
</evidence>
<keyword evidence="2" id="KW-0819">tRNA processing</keyword>
<dbReference type="Proteomes" id="UP000050501">
    <property type="component" value="Unassembled WGS sequence"/>
</dbReference>
<dbReference type="GO" id="GO:0046872">
    <property type="term" value="F:metal ion binding"/>
    <property type="evidence" value="ECO:0007669"/>
    <property type="project" value="UniProtKB-KW"/>
</dbReference>
<protein>
    <recommendedName>
        <fullName evidence="5">Archease domain-containing protein</fullName>
    </recommendedName>
</protein>
<dbReference type="RefSeq" id="WP_062417615.1">
    <property type="nucleotide sequence ID" value="NZ_DF967974.1"/>
</dbReference>
<dbReference type="STRING" id="229921.ADN01_12005"/>
<dbReference type="InterPro" id="IPR036820">
    <property type="entry name" value="Archease_dom_sf"/>
</dbReference>
<feature type="domain" description="Archease" evidence="5">
    <location>
        <begin position="8"/>
        <end position="137"/>
    </location>
</feature>